<comment type="caution">
    <text evidence="1">The sequence shown here is derived from an EMBL/GenBank/DDBJ whole genome shotgun (WGS) entry which is preliminary data.</text>
</comment>
<dbReference type="EMBL" id="CM042054">
    <property type="protein sequence ID" value="KAI3707278.1"/>
    <property type="molecule type" value="Genomic_DNA"/>
</dbReference>
<protein>
    <submittedName>
        <fullName evidence="1">Uncharacterized protein</fullName>
    </submittedName>
</protein>
<evidence type="ECO:0000313" key="2">
    <source>
        <dbReference type="Proteomes" id="UP001055879"/>
    </source>
</evidence>
<evidence type="ECO:0000313" key="1">
    <source>
        <dbReference type="EMBL" id="KAI3707278.1"/>
    </source>
</evidence>
<sequence length="288" mass="32127">MADEFSFLTDSDDDRAVEDVLAQAMDHSVLEQLAAINCSSFSTNDNLPSHLETRFRKLKSLPTTTTTTASAASRFPPSKSRSLRPRSGDDFNLDERLCGSVDFERIPDGKKQGLESPPPTEEQSDGNRDERKGLESKSKSNLKLNTNADAEVCKQRDLKTKSGTGSSKSRSDSWSLSSPESDTGSLSPPRRKIGCLWCSPKKEKSVPRKQGKENRQSSSSSWGNEYDAEFLKTFSVKEQKKIMKKAMKEEEKINREAEKIVKWAKQASSRMMVVSGLDDELSDIENTK</sequence>
<accession>A0ACB9ABQ7</accession>
<proteinExistence type="predicted"/>
<name>A0ACB9ABQ7_ARCLA</name>
<gene>
    <name evidence="1" type="ORF">L6452_25653</name>
</gene>
<organism evidence="1 2">
    <name type="scientific">Arctium lappa</name>
    <name type="common">Greater burdock</name>
    <name type="synonym">Lappa major</name>
    <dbReference type="NCBI Taxonomy" id="4217"/>
    <lineage>
        <taxon>Eukaryota</taxon>
        <taxon>Viridiplantae</taxon>
        <taxon>Streptophyta</taxon>
        <taxon>Embryophyta</taxon>
        <taxon>Tracheophyta</taxon>
        <taxon>Spermatophyta</taxon>
        <taxon>Magnoliopsida</taxon>
        <taxon>eudicotyledons</taxon>
        <taxon>Gunneridae</taxon>
        <taxon>Pentapetalae</taxon>
        <taxon>asterids</taxon>
        <taxon>campanulids</taxon>
        <taxon>Asterales</taxon>
        <taxon>Asteraceae</taxon>
        <taxon>Carduoideae</taxon>
        <taxon>Cardueae</taxon>
        <taxon>Arctiinae</taxon>
        <taxon>Arctium</taxon>
    </lineage>
</organism>
<reference evidence="1 2" key="2">
    <citation type="journal article" date="2022" name="Mol. Ecol. Resour.">
        <title>The genomes of chicory, endive, great burdock and yacon provide insights into Asteraceae paleo-polyploidization history and plant inulin production.</title>
        <authorList>
            <person name="Fan W."/>
            <person name="Wang S."/>
            <person name="Wang H."/>
            <person name="Wang A."/>
            <person name="Jiang F."/>
            <person name="Liu H."/>
            <person name="Zhao H."/>
            <person name="Xu D."/>
            <person name="Zhang Y."/>
        </authorList>
    </citation>
    <scope>NUCLEOTIDE SEQUENCE [LARGE SCALE GENOMIC DNA]</scope>
    <source>
        <strain evidence="2">cv. Niubang</strain>
    </source>
</reference>
<reference evidence="2" key="1">
    <citation type="journal article" date="2022" name="Mol. Ecol. Resour.">
        <title>The genomes of chicory, endive, great burdock and yacon provide insights into Asteraceae palaeo-polyploidization history and plant inulin production.</title>
        <authorList>
            <person name="Fan W."/>
            <person name="Wang S."/>
            <person name="Wang H."/>
            <person name="Wang A."/>
            <person name="Jiang F."/>
            <person name="Liu H."/>
            <person name="Zhao H."/>
            <person name="Xu D."/>
            <person name="Zhang Y."/>
        </authorList>
    </citation>
    <scope>NUCLEOTIDE SEQUENCE [LARGE SCALE GENOMIC DNA]</scope>
    <source>
        <strain evidence="2">cv. Niubang</strain>
    </source>
</reference>
<dbReference type="Proteomes" id="UP001055879">
    <property type="component" value="Linkage Group LG08"/>
</dbReference>
<keyword evidence="2" id="KW-1185">Reference proteome</keyword>